<evidence type="ECO:0000256" key="11">
    <source>
        <dbReference type="ARBA" id="ARBA00023052"/>
    </source>
</evidence>
<evidence type="ECO:0000256" key="12">
    <source>
        <dbReference type="ARBA" id="ARBA00023304"/>
    </source>
</evidence>
<dbReference type="UniPathway" id="UPA00049">
    <property type="reaction ID" value="UER00059"/>
</dbReference>
<dbReference type="InterPro" id="IPR012000">
    <property type="entry name" value="Thiamin_PyroP_enz_cen_dom"/>
</dbReference>
<feature type="domain" description="Thiamine pyrophosphate enzyme central" evidence="15">
    <location>
        <begin position="230"/>
        <end position="365"/>
    </location>
</feature>
<dbReference type="CDD" id="cd07035">
    <property type="entry name" value="TPP_PYR_POX_like"/>
    <property type="match status" value="1"/>
</dbReference>
<dbReference type="GO" id="GO:0030976">
    <property type="term" value="F:thiamine pyrophosphate binding"/>
    <property type="evidence" value="ECO:0007669"/>
    <property type="project" value="UniProtKB-UniRule"/>
</dbReference>
<comment type="catalytic activity">
    <reaction evidence="13 14">
        <text>2 pyruvate + H(+) = (2S)-2-acetolactate + CO2</text>
        <dbReference type="Rhea" id="RHEA:25249"/>
        <dbReference type="ChEBI" id="CHEBI:15361"/>
        <dbReference type="ChEBI" id="CHEBI:15378"/>
        <dbReference type="ChEBI" id="CHEBI:16526"/>
        <dbReference type="ChEBI" id="CHEBI:58476"/>
        <dbReference type="EC" id="2.2.1.6"/>
    </reaction>
</comment>
<dbReference type="InterPro" id="IPR039368">
    <property type="entry name" value="AHAS_TPP"/>
</dbReference>
<dbReference type="FunFam" id="3.40.50.970:FF:000016">
    <property type="entry name" value="Acetolactate synthase"/>
    <property type="match status" value="1"/>
</dbReference>
<dbReference type="InterPro" id="IPR029061">
    <property type="entry name" value="THDP-binding"/>
</dbReference>
<dbReference type="OrthoDB" id="4494979at2"/>
<name>A0A100YUM2_TRASO</name>
<evidence type="ECO:0000256" key="7">
    <source>
        <dbReference type="ARBA" id="ARBA00022679"/>
    </source>
</evidence>
<dbReference type="Gene3D" id="3.40.50.1220">
    <property type="entry name" value="TPP-binding domain"/>
    <property type="match status" value="1"/>
</dbReference>
<dbReference type="InterPro" id="IPR029035">
    <property type="entry name" value="DHS-like_NAD/FAD-binding_dom"/>
</dbReference>
<keyword evidence="8 14" id="KW-0479">Metal-binding</keyword>
<proteinExistence type="inferred from homology"/>
<dbReference type="Pfam" id="PF02775">
    <property type="entry name" value="TPP_enzyme_C"/>
    <property type="match status" value="1"/>
</dbReference>
<dbReference type="Pfam" id="PF00205">
    <property type="entry name" value="TPP_enzyme_M"/>
    <property type="match status" value="1"/>
</dbReference>
<keyword evidence="7 14" id="KW-0808">Transferase</keyword>
<keyword evidence="9" id="KW-0274">FAD</keyword>
<dbReference type="InterPro" id="IPR000399">
    <property type="entry name" value="TPP-bd_CS"/>
</dbReference>
<comment type="pathway">
    <text evidence="2 14">Amino-acid biosynthesis; L-valine biosynthesis; L-valine from pyruvate: step 1/4.</text>
</comment>
<evidence type="ECO:0000256" key="6">
    <source>
        <dbReference type="ARBA" id="ARBA00022630"/>
    </source>
</evidence>
<dbReference type="PROSITE" id="PS00187">
    <property type="entry name" value="TPP_ENZYMES"/>
    <property type="match status" value="1"/>
</dbReference>
<evidence type="ECO:0000313" key="18">
    <source>
        <dbReference type="EMBL" id="KUH58006.1"/>
    </source>
</evidence>
<dbReference type="InterPro" id="IPR045229">
    <property type="entry name" value="TPP_enz"/>
</dbReference>
<evidence type="ECO:0000259" key="17">
    <source>
        <dbReference type="Pfam" id="PF02776"/>
    </source>
</evidence>
<dbReference type="Gene3D" id="3.40.50.970">
    <property type="match status" value="2"/>
</dbReference>
<evidence type="ECO:0000256" key="8">
    <source>
        <dbReference type="ARBA" id="ARBA00022723"/>
    </source>
</evidence>
<accession>A0A100YUM2</accession>
<protein>
    <recommendedName>
        <fullName evidence="4 14">Acetolactate synthase</fullName>
        <ecNumber evidence="4 14">2.2.1.6</ecNumber>
    </recommendedName>
</protein>
<dbReference type="GO" id="GO:0009099">
    <property type="term" value="P:L-valine biosynthetic process"/>
    <property type="evidence" value="ECO:0007669"/>
    <property type="project" value="UniProtKB-UniPathway"/>
</dbReference>
<dbReference type="Proteomes" id="UP000054078">
    <property type="component" value="Unassembled WGS sequence"/>
</dbReference>
<keyword evidence="10 14" id="KW-0460">Magnesium</keyword>
<dbReference type="NCBIfam" id="TIGR00118">
    <property type="entry name" value="acolac_lg"/>
    <property type="match status" value="1"/>
</dbReference>
<organism evidence="18 19">
    <name type="scientific">Tractidigestivibacter scatoligenes</name>
    <name type="common">Olsenella scatoligenes</name>
    <dbReference type="NCBI Taxonomy" id="1299998"/>
    <lineage>
        <taxon>Bacteria</taxon>
        <taxon>Bacillati</taxon>
        <taxon>Actinomycetota</taxon>
        <taxon>Coriobacteriia</taxon>
        <taxon>Coriobacteriales</taxon>
        <taxon>Atopobiaceae</taxon>
        <taxon>Tractidigestivibacter</taxon>
    </lineage>
</organism>
<evidence type="ECO:0000259" key="16">
    <source>
        <dbReference type="Pfam" id="PF02775"/>
    </source>
</evidence>
<dbReference type="GO" id="GO:0005948">
    <property type="term" value="C:acetolactate synthase complex"/>
    <property type="evidence" value="ECO:0007669"/>
    <property type="project" value="TreeGrafter"/>
</dbReference>
<gene>
    <name evidence="18" type="ORF">AUL39_07200</name>
</gene>
<dbReference type="FunFam" id="3.40.50.970:FF:000007">
    <property type="entry name" value="Acetolactate synthase"/>
    <property type="match status" value="1"/>
</dbReference>
<dbReference type="PANTHER" id="PTHR18968:SF13">
    <property type="entry name" value="ACETOLACTATE SYNTHASE CATALYTIC SUBUNIT, MITOCHONDRIAL"/>
    <property type="match status" value="1"/>
</dbReference>
<sequence length="636" mass="68513">MTNTDSHAASVAEKLARKQTAIEGKPFGMGSHSEYEGKTMTGAKAIIASLECEGVDTIFGYPGGQAIKIYDALYDSKRIHHVLARHEQGATHMADGYARATGKVGVVLVTSGPGATNTVTGIMTAYMDSVPLVVITGQVTRGVIGTDSFQESDIVGITMPIVKHSFLLQSTDDLTRTFREAFYIASTGRPGPVLIDIPSDLSGAQMVFHYPDSISIASYKPTYRGNARQVKQAAQLIMKAKRPLIYAGGGIVTSHACQELVELSETMDIPVVTSLMGKGAMPCSNKHNLGPVGMHGSKYANMAVMECDLLIAVGARFSDRVTGKVSEFAPHAQVIHIDIDPAEIGKIVNPTVPIVGDAKVVLASLNERLHKEGAKPVDDGWFAEVCSWRERWPFYTDDFASSVDYPDKIAPEVVLSMLSDKLDPDASIVTTEVGQHQMWAHQNIRREHARTFLSSGGAGTMGFGFPAAIGAKIGCPDDEVVCIAGDGSFQMNVQEMATAIQENVPVKVLIIDNSALGMVYQWQKLFYHERYSFTKLPDVPDFVKLADAYGWRGRRISRPEEVEDALDEMLASKEPYLLDVVIPTDQTVYPMVAPGAPIDDIIGALDVTLGGVRVSGKGFGKDGRPATAGGEKDGDE</sequence>
<keyword evidence="19" id="KW-1185">Reference proteome</keyword>
<evidence type="ECO:0000313" key="19">
    <source>
        <dbReference type="Proteomes" id="UP000054078"/>
    </source>
</evidence>
<evidence type="ECO:0000256" key="5">
    <source>
        <dbReference type="ARBA" id="ARBA00022605"/>
    </source>
</evidence>
<dbReference type="InterPro" id="IPR011766">
    <property type="entry name" value="TPP_enzyme_TPP-bd"/>
</dbReference>
<dbReference type="EMBL" id="LOJF01000010">
    <property type="protein sequence ID" value="KUH58006.1"/>
    <property type="molecule type" value="Genomic_DNA"/>
</dbReference>
<keyword evidence="12 14" id="KW-0100">Branched-chain amino acid biosynthesis</keyword>
<dbReference type="SUPFAM" id="SSF52518">
    <property type="entry name" value="Thiamin diphosphate-binding fold (THDP-binding)"/>
    <property type="match status" value="2"/>
</dbReference>
<dbReference type="SUPFAM" id="SSF52467">
    <property type="entry name" value="DHS-like NAD/FAD-binding domain"/>
    <property type="match status" value="1"/>
</dbReference>
<keyword evidence="5 14" id="KW-0028">Amino-acid biosynthesis</keyword>
<dbReference type="InterPro" id="IPR012001">
    <property type="entry name" value="Thiamin_PyroP_enz_TPP-bd_dom"/>
</dbReference>
<keyword evidence="11 14" id="KW-0786">Thiamine pyrophosphate</keyword>
<evidence type="ECO:0000256" key="2">
    <source>
        <dbReference type="ARBA" id="ARBA00005025"/>
    </source>
</evidence>
<comment type="cofactor">
    <cofactor evidence="14">
        <name>thiamine diphosphate</name>
        <dbReference type="ChEBI" id="CHEBI:58937"/>
    </cofactor>
    <text evidence="14">Binds 1 thiamine pyrophosphate per subunit.</text>
</comment>
<dbReference type="AlphaFoldDB" id="A0A100YUM2"/>
<dbReference type="Pfam" id="PF02776">
    <property type="entry name" value="TPP_enzyme_N"/>
    <property type="match status" value="1"/>
</dbReference>
<evidence type="ECO:0000256" key="1">
    <source>
        <dbReference type="ARBA" id="ARBA00004974"/>
    </source>
</evidence>
<dbReference type="EC" id="2.2.1.6" evidence="4 14"/>
<evidence type="ECO:0000256" key="9">
    <source>
        <dbReference type="ARBA" id="ARBA00022827"/>
    </source>
</evidence>
<dbReference type="RefSeq" id="WP_059054937.1">
    <property type="nucleotide sequence ID" value="NZ_LOJF01000010.1"/>
</dbReference>
<dbReference type="GO" id="GO:0003984">
    <property type="term" value="F:acetolactate synthase activity"/>
    <property type="evidence" value="ECO:0007669"/>
    <property type="project" value="UniProtKB-EC"/>
</dbReference>
<evidence type="ECO:0000256" key="10">
    <source>
        <dbReference type="ARBA" id="ARBA00022842"/>
    </source>
</evidence>
<dbReference type="GO" id="GO:0009097">
    <property type="term" value="P:isoleucine biosynthetic process"/>
    <property type="evidence" value="ECO:0007669"/>
    <property type="project" value="UniProtKB-UniPathway"/>
</dbReference>
<comment type="caution">
    <text evidence="18">The sequence shown here is derived from an EMBL/GenBank/DDBJ whole genome shotgun (WGS) entry which is preliminary data.</text>
</comment>
<keyword evidence="6" id="KW-0285">Flavoprotein</keyword>
<evidence type="ECO:0000256" key="14">
    <source>
        <dbReference type="RuleBase" id="RU003591"/>
    </source>
</evidence>
<comment type="cofactor">
    <cofactor evidence="14">
        <name>Mg(2+)</name>
        <dbReference type="ChEBI" id="CHEBI:18420"/>
    </cofactor>
    <text evidence="14">Binds 1 Mg(2+) ion per subunit.</text>
</comment>
<evidence type="ECO:0000259" key="15">
    <source>
        <dbReference type="Pfam" id="PF00205"/>
    </source>
</evidence>
<dbReference type="UniPathway" id="UPA00047">
    <property type="reaction ID" value="UER00055"/>
</dbReference>
<feature type="domain" description="Thiamine pyrophosphate enzyme TPP-binding" evidence="16">
    <location>
        <begin position="433"/>
        <end position="580"/>
    </location>
</feature>
<reference evidence="18 19" key="1">
    <citation type="submission" date="2015-12" db="EMBL/GenBank/DDBJ databases">
        <title>Draft Genome Sequence of Olsenella scatoligenes SK9K4T; a Producer of 3-Methylindole- (skatole) and 4-Methylphenol- (p-cresol) Isolated from Pig Feces.</title>
        <authorList>
            <person name="Li X."/>
            <person name="Borg B."/>
            <person name="Canibe N."/>
        </authorList>
    </citation>
    <scope>NUCLEOTIDE SEQUENCE [LARGE SCALE GENOMIC DNA]</scope>
    <source>
        <strain evidence="18 19">SK9K4</strain>
    </source>
</reference>
<dbReference type="GO" id="GO:0000287">
    <property type="term" value="F:magnesium ion binding"/>
    <property type="evidence" value="ECO:0007669"/>
    <property type="project" value="UniProtKB-UniRule"/>
</dbReference>
<evidence type="ECO:0000256" key="13">
    <source>
        <dbReference type="ARBA" id="ARBA00048670"/>
    </source>
</evidence>
<dbReference type="GO" id="GO:0050660">
    <property type="term" value="F:flavin adenine dinucleotide binding"/>
    <property type="evidence" value="ECO:0007669"/>
    <property type="project" value="InterPro"/>
</dbReference>
<feature type="domain" description="Thiamine pyrophosphate enzyme N-terminal TPP-binding" evidence="17">
    <location>
        <begin position="40"/>
        <end position="155"/>
    </location>
</feature>
<dbReference type="PANTHER" id="PTHR18968">
    <property type="entry name" value="THIAMINE PYROPHOSPHATE ENZYMES"/>
    <property type="match status" value="1"/>
</dbReference>
<dbReference type="CDD" id="cd02015">
    <property type="entry name" value="TPP_AHAS"/>
    <property type="match status" value="1"/>
</dbReference>
<comment type="similarity">
    <text evidence="3 14">Belongs to the TPP enzyme family.</text>
</comment>
<dbReference type="STRING" id="1299998.AUL39_07200"/>
<evidence type="ECO:0000256" key="4">
    <source>
        <dbReference type="ARBA" id="ARBA00013145"/>
    </source>
</evidence>
<dbReference type="InterPro" id="IPR012846">
    <property type="entry name" value="Acetolactate_synth_lsu"/>
</dbReference>
<comment type="pathway">
    <text evidence="1 14">Amino-acid biosynthesis; L-isoleucine biosynthesis; L-isoleucine from 2-oxobutanoate: step 1/4.</text>
</comment>
<evidence type="ECO:0000256" key="3">
    <source>
        <dbReference type="ARBA" id="ARBA00007812"/>
    </source>
</evidence>
<dbReference type="FunFam" id="3.40.50.1220:FF:000008">
    <property type="entry name" value="Acetolactate synthase"/>
    <property type="match status" value="1"/>
</dbReference>